<dbReference type="Pfam" id="PF01569">
    <property type="entry name" value="PAP2"/>
    <property type="match status" value="1"/>
</dbReference>
<dbReference type="GO" id="GO:0050380">
    <property type="term" value="F:undecaprenyl-diphosphatase activity"/>
    <property type="evidence" value="ECO:0007669"/>
    <property type="project" value="InterPro"/>
</dbReference>
<protein>
    <submittedName>
        <fullName evidence="3">Phosphoesterase</fullName>
    </submittedName>
</protein>
<dbReference type="Proteomes" id="UP000029549">
    <property type="component" value="Unassembled WGS sequence"/>
</dbReference>
<feature type="transmembrane region" description="Helical" evidence="1">
    <location>
        <begin position="98"/>
        <end position="117"/>
    </location>
</feature>
<dbReference type="AlphaFoldDB" id="A0A0E3C231"/>
<dbReference type="GO" id="GO:0005886">
    <property type="term" value="C:plasma membrane"/>
    <property type="evidence" value="ECO:0007669"/>
    <property type="project" value="InterPro"/>
</dbReference>
<dbReference type="Gene3D" id="1.20.144.10">
    <property type="entry name" value="Phosphatidic acid phosphatase type 2/haloperoxidase"/>
    <property type="match status" value="1"/>
</dbReference>
<keyword evidence="1" id="KW-1133">Transmembrane helix</keyword>
<keyword evidence="1" id="KW-0472">Membrane</keyword>
<dbReference type="PANTHER" id="PTHR14969">
    <property type="entry name" value="SPHINGOSINE-1-PHOSPHATE PHOSPHOHYDROLASE"/>
    <property type="match status" value="1"/>
</dbReference>
<dbReference type="CDD" id="cd03385">
    <property type="entry name" value="PAP2_BcrC_like"/>
    <property type="match status" value="1"/>
</dbReference>
<evidence type="ECO:0000259" key="2">
    <source>
        <dbReference type="SMART" id="SM00014"/>
    </source>
</evidence>
<gene>
    <name evidence="3" type="ORF">P608_10360</name>
</gene>
<feature type="domain" description="Phosphatidic acid phosphatase type 2/haloperoxidase" evidence="2">
    <location>
        <begin position="54"/>
        <end position="165"/>
    </location>
</feature>
<dbReference type="InterPro" id="IPR036938">
    <property type="entry name" value="PAP2/HPO_sf"/>
</dbReference>
<evidence type="ECO:0000313" key="3">
    <source>
        <dbReference type="EMBL" id="KGH12744.1"/>
    </source>
</evidence>
<proteinExistence type="predicted"/>
<dbReference type="RefSeq" id="WP_034389808.1">
    <property type="nucleotide sequence ID" value="NZ_AWTO01000016.1"/>
</dbReference>
<feature type="transmembrane region" description="Helical" evidence="1">
    <location>
        <begin position="55"/>
        <end position="78"/>
    </location>
</feature>
<organism evidence="3 4">
    <name type="scientific">Comamonas thiooxydans</name>
    <dbReference type="NCBI Taxonomy" id="363952"/>
    <lineage>
        <taxon>Bacteria</taxon>
        <taxon>Pseudomonadati</taxon>
        <taxon>Pseudomonadota</taxon>
        <taxon>Betaproteobacteria</taxon>
        <taxon>Burkholderiales</taxon>
        <taxon>Comamonadaceae</taxon>
        <taxon>Comamonas</taxon>
    </lineage>
</organism>
<dbReference type="SUPFAM" id="SSF48317">
    <property type="entry name" value="Acid phosphatase/Vanadium-dependent haloperoxidase"/>
    <property type="match status" value="1"/>
</dbReference>
<comment type="caution">
    <text evidence="3">The sequence shown here is derived from an EMBL/GenBank/DDBJ whole genome shotgun (WGS) entry which is preliminary data.</text>
</comment>
<dbReference type="SMART" id="SM00014">
    <property type="entry name" value="acidPPc"/>
    <property type="match status" value="1"/>
</dbReference>
<keyword evidence="4" id="KW-1185">Reference proteome</keyword>
<feature type="transmembrane region" description="Helical" evidence="1">
    <location>
        <begin position="148"/>
        <end position="166"/>
    </location>
</feature>
<keyword evidence="1" id="KW-0812">Transmembrane</keyword>
<dbReference type="PANTHER" id="PTHR14969:SF13">
    <property type="entry name" value="AT30094P"/>
    <property type="match status" value="1"/>
</dbReference>
<feature type="transmembrane region" description="Helical" evidence="1">
    <location>
        <begin position="20"/>
        <end position="43"/>
    </location>
</feature>
<evidence type="ECO:0000313" key="4">
    <source>
        <dbReference type="Proteomes" id="UP000029549"/>
    </source>
</evidence>
<sequence length="198" mass="22008">MEHLNQTFFLWLNAPEHPNALVVTLATFFAEWLIWAVPILIGIGWLRGNVNTRKALLVATASGLLGLLTNQIIGLAWSHPRPFMIGLGHTLIPHVADSSFPSDHLTLWWSVAVSFLLQRGLRRAGVALALFGLPIAWSRIYLGVHFPLDMLGAIAVAALSAVLTLHEARWYLGPIYRLATRIHCLLFGRLIALGWVRE</sequence>
<accession>A0A0E3C231</accession>
<feature type="transmembrane region" description="Helical" evidence="1">
    <location>
        <begin position="124"/>
        <end position="142"/>
    </location>
</feature>
<name>A0A0E3C231_9BURK</name>
<reference evidence="3 4" key="1">
    <citation type="submission" date="2013-09" db="EMBL/GenBank/DDBJ databases">
        <title>High correlation between genotypes and phenotypes of environmental bacteria Comamonas testosteroni strains.</title>
        <authorList>
            <person name="Liu L."/>
            <person name="Zhu W."/>
            <person name="Xia X."/>
            <person name="Xu B."/>
            <person name="Luo M."/>
            <person name="Wang G."/>
        </authorList>
    </citation>
    <scope>NUCLEOTIDE SEQUENCE [LARGE SCALE GENOMIC DNA]</scope>
    <source>
        <strain evidence="3 4">DF2</strain>
    </source>
</reference>
<dbReference type="InterPro" id="IPR000326">
    <property type="entry name" value="PAP2/HPO"/>
</dbReference>
<dbReference type="InterPro" id="IPR033879">
    <property type="entry name" value="UPP_Pase"/>
</dbReference>
<dbReference type="EMBL" id="AWTP01000104">
    <property type="protein sequence ID" value="KGH12744.1"/>
    <property type="molecule type" value="Genomic_DNA"/>
</dbReference>
<evidence type="ECO:0000256" key="1">
    <source>
        <dbReference type="SAM" id="Phobius"/>
    </source>
</evidence>